<protein>
    <submittedName>
        <fullName evidence="2">Uncharacterized protein</fullName>
    </submittedName>
</protein>
<name>A0A2P5B1R6_PARAD</name>
<accession>A0A2P5B1R6</accession>
<dbReference type="Proteomes" id="UP000237105">
    <property type="component" value="Unassembled WGS sequence"/>
</dbReference>
<feature type="region of interest" description="Disordered" evidence="1">
    <location>
        <begin position="47"/>
        <end position="98"/>
    </location>
</feature>
<evidence type="ECO:0000313" key="2">
    <source>
        <dbReference type="EMBL" id="PON42734.1"/>
    </source>
</evidence>
<gene>
    <name evidence="2" type="ORF">PanWU01x14_279680</name>
</gene>
<feature type="compositionally biased region" description="Polar residues" evidence="1">
    <location>
        <begin position="50"/>
        <end position="74"/>
    </location>
</feature>
<dbReference type="EMBL" id="JXTB01000385">
    <property type="protein sequence ID" value="PON42734.1"/>
    <property type="molecule type" value="Genomic_DNA"/>
</dbReference>
<reference evidence="3" key="1">
    <citation type="submission" date="2016-06" db="EMBL/GenBank/DDBJ databases">
        <title>Parallel loss of symbiosis genes in relatives of nitrogen-fixing non-legume Parasponia.</title>
        <authorList>
            <person name="Van Velzen R."/>
            <person name="Holmer R."/>
            <person name="Bu F."/>
            <person name="Rutten L."/>
            <person name="Van Zeijl A."/>
            <person name="Liu W."/>
            <person name="Santuari L."/>
            <person name="Cao Q."/>
            <person name="Sharma T."/>
            <person name="Shen D."/>
            <person name="Roswanjaya Y."/>
            <person name="Wardhani T."/>
            <person name="Kalhor M.S."/>
            <person name="Jansen J."/>
            <person name="Van den Hoogen J."/>
            <person name="Gungor B."/>
            <person name="Hartog M."/>
            <person name="Hontelez J."/>
            <person name="Verver J."/>
            <person name="Yang W.-C."/>
            <person name="Schijlen E."/>
            <person name="Repin R."/>
            <person name="Schilthuizen M."/>
            <person name="Schranz E."/>
            <person name="Heidstra R."/>
            <person name="Miyata K."/>
            <person name="Fedorova E."/>
            <person name="Kohlen W."/>
            <person name="Bisseling T."/>
            <person name="Smit S."/>
            <person name="Geurts R."/>
        </authorList>
    </citation>
    <scope>NUCLEOTIDE SEQUENCE [LARGE SCALE GENOMIC DNA]</scope>
    <source>
        <strain evidence="3">cv. WU1-14</strain>
    </source>
</reference>
<comment type="caution">
    <text evidence="2">The sequence shown here is derived from an EMBL/GenBank/DDBJ whole genome shotgun (WGS) entry which is preliminary data.</text>
</comment>
<dbReference type="AlphaFoldDB" id="A0A2P5B1R6"/>
<keyword evidence="3" id="KW-1185">Reference proteome</keyword>
<evidence type="ECO:0000256" key="1">
    <source>
        <dbReference type="SAM" id="MobiDB-lite"/>
    </source>
</evidence>
<proteinExistence type="predicted"/>
<evidence type="ECO:0000313" key="3">
    <source>
        <dbReference type="Proteomes" id="UP000237105"/>
    </source>
</evidence>
<sequence length="98" mass="11233">MNPSGASNENILHRVKQLFMQDLKFKKGFKFDHINIIKDYEKFKDDVPTARQTTRRQTVNYDSSHSDNPTSESPMSIFPRLSSHSHNFNDDGISATSS</sequence>
<organism evidence="2 3">
    <name type="scientific">Parasponia andersonii</name>
    <name type="common">Sponia andersonii</name>
    <dbReference type="NCBI Taxonomy" id="3476"/>
    <lineage>
        <taxon>Eukaryota</taxon>
        <taxon>Viridiplantae</taxon>
        <taxon>Streptophyta</taxon>
        <taxon>Embryophyta</taxon>
        <taxon>Tracheophyta</taxon>
        <taxon>Spermatophyta</taxon>
        <taxon>Magnoliopsida</taxon>
        <taxon>eudicotyledons</taxon>
        <taxon>Gunneridae</taxon>
        <taxon>Pentapetalae</taxon>
        <taxon>rosids</taxon>
        <taxon>fabids</taxon>
        <taxon>Rosales</taxon>
        <taxon>Cannabaceae</taxon>
        <taxon>Parasponia</taxon>
    </lineage>
</organism>
<dbReference type="OrthoDB" id="1190768at2759"/>